<evidence type="ECO:0000313" key="2">
    <source>
        <dbReference type="EMBL" id="KAF2111510.1"/>
    </source>
</evidence>
<name>A0A6A5YWP8_9PLEO</name>
<dbReference type="EMBL" id="ML977334">
    <property type="protein sequence ID" value="KAF2111510.1"/>
    <property type="molecule type" value="Genomic_DNA"/>
</dbReference>
<organism evidence="2 3">
    <name type="scientific">Lophiotrema nucula</name>
    <dbReference type="NCBI Taxonomy" id="690887"/>
    <lineage>
        <taxon>Eukaryota</taxon>
        <taxon>Fungi</taxon>
        <taxon>Dikarya</taxon>
        <taxon>Ascomycota</taxon>
        <taxon>Pezizomycotina</taxon>
        <taxon>Dothideomycetes</taxon>
        <taxon>Pleosporomycetidae</taxon>
        <taxon>Pleosporales</taxon>
        <taxon>Lophiotremataceae</taxon>
        <taxon>Lophiotrema</taxon>
    </lineage>
</organism>
<feature type="non-terminal residue" evidence="2">
    <location>
        <position position="326"/>
    </location>
</feature>
<dbReference type="Proteomes" id="UP000799770">
    <property type="component" value="Unassembled WGS sequence"/>
</dbReference>
<feature type="compositionally biased region" description="Acidic residues" evidence="1">
    <location>
        <begin position="315"/>
        <end position="326"/>
    </location>
</feature>
<dbReference type="AlphaFoldDB" id="A0A6A5YWP8"/>
<accession>A0A6A5YWP8</accession>
<protein>
    <recommendedName>
        <fullName evidence="4">BZIP domain-containing protein</fullName>
    </recommendedName>
</protein>
<feature type="region of interest" description="Disordered" evidence="1">
    <location>
        <begin position="306"/>
        <end position="326"/>
    </location>
</feature>
<evidence type="ECO:0000256" key="1">
    <source>
        <dbReference type="SAM" id="MobiDB-lite"/>
    </source>
</evidence>
<reference evidence="2" key="1">
    <citation type="journal article" date="2020" name="Stud. Mycol.">
        <title>101 Dothideomycetes genomes: a test case for predicting lifestyles and emergence of pathogens.</title>
        <authorList>
            <person name="Haridas S."/>
            <person name="Albert R."/>
            <person name="Binder M."/>
            <person name="Bloem J."/>
            <person name="Labutti K."/>
            <person name="Salamov A."/>
            <person name="Andreopoulos B."/>
            <person name="Baker S."/>
            <person name="Barry K."/>
            <person name="Bills G."/>
            <person name="Bluhm B."/>
            <person name="Cannon C."/>
            <person name="Castanera R."/>
            <person name="Culley D."/>
            <person name="Daum C."/>
            <person name="Ezra D."/>
            <person name="Gonzalez J."/>
            <person name="Henrissat B."/>
            <person name="Kuo A."/>
            <person name="Liang C."/>
            <person name="Lipzen A."/>
            <person name="Lutzoni F."/>
            <person name="Magnuson J."/>
            <person name="Mondo S."/>
            <person name="Nolan M."/>
            <person name="Ohm R."/>
            <person name="Pangilinan J."/>
            <person name="Park H.-J."/>
            <person name="Ramirez L."/>
            <person name="Alfaro M."/>
            <person name="Sun H."/>
            <person name="Tritt A."/>
            <person name="Yoshinaga Y."/>
            <person name="Zwiers L.-H."/>
            <person name="Turgeon B."/>
            <person name="Goodwin S."/>
            <person name="Spatafora J."/>
            <person name="Crous P."/>
            <person name="Grigoriev I."/>
        </authorList>
    </citation>
    <scope>NUCLEOTIDE SEQUENCE</scope>
    <source>
        <strain evidence="2">CBS 627.86</strain>
    </source>
</reference>
<sequence length="326" mass="35394">MSPDSTEPHMGAAELSSSSIGASPSGLLHSIEKPKRGRPIKTATAGKTTDPDTPDSYAKMALARQRACEATARSRMKKREMLVAKDHTIAELKEELCQLKHQFLAYRDEVLQGCKKRGIPQVTPIYDVPCPLGPNPFEEGHGDDSIAAYVNRLSHGQAETTASRIKPQSPVSVALQEVAGHTDHSMATYFDRLSHAQAEHTVPKFDPDSPVSVALQQIAGHTDDAFAAYIDRLSHAQAQAERTASESDQFSPDLFAPQQAEAGRADNPIAAYVNRLSHGQVECTVPRSDRVAPVFVTSQQNVDGTLEDVNMPEFGDMDDDSIPGHF</sequence>
<evidence type="ECO:0000313" key="3">
    <source>
        <dbReference type="Proteomes" id="UP000799770"/>
    </source>
</evidence>
<feature type="region of interest" description="Disordered" evidence="1">
    <location>
        <begin position="1"/>
        <end position="56"/>
    </location>
</feature>
<proteinExistence type="predicted"/>
<evidence type="ECO:0008006" key="4">
    <source>
        <dbReference type="Google" id="ProtNLM"/>
    </source>
</evidence>
<feature type="compositionally biased region" description="Low complexity" evidence="1">
    <location>
        <begin position="11"/>
        <end position="28"/>
    </location>
</feature>
<gene>
    <name evidence="2" type="ORF">BDV96DRAFT_690405</name>
</gene>
<keyword evidence="3" id="KW-1185">Reference proteome</keyword>